<protein>
    <submittedName>
        <fullName evidence="1">Uncharacterized protein</fullName>
    </submittedName>
</protein>
<dbReference type="Proteomes" id="UP000034366">
    <property type="component" value="Unassembled WGS sequence"/>
</dbReference>
<comment type="caution">
    <text evidence="1">The sequence shown here is derived from an EMBL/GenBank/DDBJ whole genome shotgun (WGS) entry which is preliminary data.</text>
</comment>
<feature type="non-terminal residue" evidence="1">
    <location>
        <position position="50"/>
    </location>
</feature>
<name>A0A0G0I304_9BACT</name>
<dbReference type="EMBL" id="LBTW01000012">
    <property type="protein sequence ID" value="KKQ49693.1"/>
    <property type="molecule type" value="Genomic_DNA"/>
</dbReference>
<reference evidence="1 2" key="1">
    <citation type="journal article" date="2015" name="Nature">
        <title>rRNA introns, odd ribosomes, and small enigmatic genomes across a large radiation of phyla.</title>
        <authorList>
            <person name="Brown C.T."/>
            <person name="Hug L.A."/>
            <person name="Thomas B.C."/>
            <person name="Sharon I."/>
            <person name="Castelle C.J."/>
            <person name="Singh A."/>
            <person name="Wilkins M.J."/>
            <person name="Williams K.H."/>
            <person name="Banfield J.F."/>
        </authorList>
    </citation>
    <scope>NUCLEOTIDE SEQUENCE [LARGE SCALE GENOMIC DNA]</scope>
</reference>
<evidence type="ECO:0000313" key="2">
    <source>
        <dbReference type="Proteomes" id="UP000034366"/>
    </source>
</evidence>
<proteinExistence type="predicted"/>
<sequence length="50" mass="6094">MSEYRHPERSEGSHEILRRFTLLRMTMACNSFQECGEFSLLEWWRTLTIN</sequence>
<accession>A0A0G0I304</accession>
<organism evidence="1 2">
    <name type="scientific">Candidatus Woesebacteria bacterium GW2011_GWD1_38_10</name>
    <dbReference type="NCBI Taxonomy" id="1618592"/>
    <lineage>
        <taxon>Bacteria</taxon>
        <taxon>Candidatus Woeseibacteriota</taxon>
    </lineage>
</organism>
<gene>
    <name evidence="1" type="ORF">US67_C0012G0013</name>
</gene>
<dbReference type="AlphaFoldDB" id="A0A0G0I304"/>
<evidence type="ECO:0000313" key="1">
    <source>
        <dbReference type="EMBL" id="KKQ49693.1"/>
    </source>
</evidence>